<dbReference type="EMBL" id="AZQP01000031">
    <property type="protein sequence ID" value="EYE88025.1"/>
    <property type="molecule type" value="Genomic_DNA"/>
</dbReference>
<dbReference type="STRING" id="1403537.Q428_10225"/>
<keyword evidence="6" id="KW-1185">Reference proteome</keyword>
<comment type="caution">
    <text evidence="5">The sequence shown here is derived from an EMBL/GenBank/DDBJ whole genome shotgun (WGS) entry which is preliminary data.</text>
</comment>
<feature type="domain" description="Gamma-glutamylcyclotransferase AIG2-like" evidence="4">
    <location>
        <begin position="3"/>
        <end position="106"/>
    </location>
</feature>
<evidence type="ECO:0000256" key="2">
    <source>
        <dbReference type="PIRSR" id="PIRSR617939-1"/>
    </source>
</evidence>
<organism evidence="5 6">
    <name type="scientific">Fervidicella metallireducens AeB</name>
    <dbReference type="NCBI Taxonomy" id="1403537"/>
    <lineage>
        <taxon>Bacteria</taxon>
        <taxon>Bacillati</taxon>
        <taxon>Bacillota</taxon>
        <taxon>Clostridia</taxon>
        <taxon>Eubacteriales</taxon>
        <taxon>Clostridiaceae</taxon>
        <taxon>Fervidicella</taxon>
    </lineage>
</organism>
<accession>A0A017RVW0</accession>
<gene>
    <name evidence="5" type="ORF">Q428_10225</name>
</gene>
<dbReference type="Pfam" id="PF06094">
    <property type="entry name" value="GGACT"/>
    <property type="match status" value="1"/>
</dbReference>
<dbReference type="PANTHER" id="PTHR12935">
    <property type="entry name" value="GAMMA-GLUTAMYLCYCLOTRANSFERASE"/>
    <property type="match status" value="1"/>
</dbReference>
<dbReference type="CDD" id="cd06661">
    <property type="entry name" value="GGCT_like"/>
    <property type="match status" value="1"/>
</dbReference>
<evidence type="ECO:0000256" key="3">
    <source>
        <dbReference type="PIRSR" id="PIRSR617939-2"/>
    </source>
</evidence>
<evidence type="ECO:0000259" key="4">
    <source>
        <dbReference type="Pfam" id="PF06094"/>
    </source>
</evidence>
<evidence type="ECO:0000256" key="1">
    <source>
        <dbReference type="ARBA" id="ARBA00023239"/>
    </source>
</evidence>
<dbReference type="Proteomes" id="UP000019681">
    <property type="component" value="Unassembled WGS sequence"/>
</dbReference>
<feature type="active site" description="Proton acceptor" evidence="2">
    <location>
        <position position="70"/>
    </location>
</feature>
<dbReference type="OrthoDB" id="158990at2"/>
<reference evidence="5 6" key="1">
    <citation type="journal article" date="2014" name="Genome Announc.">
        <title>Draft Genome Sequence of Fervidicella metallireducens Strain AeBT, an Iron-Reducing Thermoanaerobe from the Great Artesian Basin.</title>
        <authorList>
            <person name="Patel B.K."/>
        </authorList>
    </citation>
    <scope>NUCLEOTIDE SEQUENCE [LARGE SCALE GENOMIC DNA]</scope>
    <source>
        <strain evidence="5 6">AeB</strain>
    </source>
</reference>
<dbReference type="Gene3D" id="3.10.490.10">
    <property type="entry name" value="Gamma-glutamyl cyclotransferase-like"/>
    <property type="match status" value="1"/>
</dbReference>
<dbReference type="GO" id="GO:0016740">
    <property type="term" value="F:transferase activity"/>
    <property type="evidence" value="ECO:0007669"/>
    <property type="project" value="UniProtKB-KW"/>
</dbReference>
<dbReference type="InterPro" id="IPR009288">
    <property type="entry name" value="AIG2-like_dom"/>
</dbReference>
<feature type="binding site" evidence="3">
    <location>
        <position position="110"/>
    </location>
    <ligand>
        <name>substrate</name>
    </ligand>
</feature>
<keyword evidence="1" id="KW-0456">Lyase</keyword>
<evidence type="ECO:0000313" key="6">
    <source>
        <dbReference type="Proteomes" id="UP000019681"/>
    </source>
</evidence>
<protein>
    <submittedName>
        <fullName evidence="5">Gamma-glutamyl cyclotransferase</fullName>
    </submittedName>
</protein>
<keyword evidence="5" id="KW-0808">Transferase</keyword>
<dbReference type="PANTHER" id="PTHR12935:SF0">
    <property type="entry name" value="GAMMA-GLUTAMYLCYCLOTRANSFERASE"/>
    <property type="match status" value="1"/>
</dbReference>
<dbReference type="InterPro" id="IPR036568">
    <property type="entry name" value="GGCT-like_sf"/>
</dbReference>
<dbReference type="RefSeq" id="WP_035380456.1">
    <property type="nucleotide sequence ID" value="NZ_AZQP01000031.1"/>
</dbReference>
<dbReference type="InterPro" id="IPR013024">
    <property type="entry name" value="GGCT-like"/>
</dbReference>
<sequence>MLYFAYGSNLNKVQMKKRCPDSVPIIKVKLNGYKLVFNTVADIIESADDVVYGAVYKVSDKDIKNLDIYEGYPRLYRKINVKAEDDNGKIYEAFAYVMNEKRTGKPSDMYYSIIKQGFKDWDLTLESLKEAKFKSFK</sequence>
<name>A0A017RVW0_9CLOT</name>
<feature type="binding site" evidence="3">
    <location>
        <begin position="3"/>
        <end position="8"/>
    </location>
    <ligand>
        <name>substrate</name>
    </ligand>
</feature>
<dbReference type="GO" id="GO:0003839">
    <property type="term" value="F:gamma-glutamylcyclotransferase activity"/>
    <property type="evidence" value="ECO:0007669"/>
    <property type="project" value="InterPro"/>
</dbReference>
<proteinExistence type="predicted"/>
<evidence type="ECO:0000313" key="5">
    <source>
        <dbReference type="EMBL" id="EYE88025.1"/>
    </source>
</evidence>
<dbReference type="InterPro" id="IPR017939">
    <property type="entry name" value="G-Glutamylcylcotransferase"/>
</dbReference>
<dbReference type="AlphaFoldDB" id="A0A017RVW0"/>
<dbReference type="SUPFAM" id="SSF110857">
    <property type="entry name" value="Gamma-glutamyl cyclotransferase-like"/>
    <property type="match status" value="1"/>
</dbReference>